<accession>A0A4E9FKQ8</accession>
<dbReference type="InterPro" id="IPR038922">
    <property type="entry name" value="HYPK_UBA"/>
</dbReference>
<evidence type="ECO:0000256" key="1">
    <source>
        <dbReference type="SAM" id="MobiDB-lite"/>
    </source>
</evidence>
<dbReference type="EMBL" id="LN856980">
    <property type="protein sequence ID" value="CDP97194.2"/>
    <property type="molecule type" value="Genomic_DNA"/>
</dbReference>
<evidence type="ECO:0000313" key="5">
    <source>
        <dbReference type="Proteomes" id="UP000006672"/>
    </source>
</evidence>
<dbReference type="Gene3D" id="1.10.8.10">
    <property type="entry name" value="DNA helicase RuvA subunit, C-terminal domain"/>
    <property type="match status" value="1"/>
</dbReference>
<keyword evidence="5" id="KW-1185">Reference proteome</keyword>
<dbReference type="OrthoDB" id="285219at2759"/>
<dbReference type="GO" id="GO:0050821">
    <property type="term" value="P:protein stabilization"/>
    <property type="evidence" value="ECO:0007669"/>
    <property type="project" value="TreeGrafter"/>
</dbReference>
<reference evidence="3 5" key="1">
    <citation type="journal article" date="2007" name="Science">
        <title>Draft genome of the filarial nematode parasite Brugia malayi.</title>
        <authorList>
            <person name="Ghedin E."/>
            <person name="Wang S."/>
            <person name="Spiro D."/>
            <person name="Caler E."/>
            <person name="Zhao Q."/>
            <person name="Crabtree J."/>
            <person name="Allen J.E."/>
            <person name="Delcher A.L."/>
            <person name="Guiliano D.B."/>
            <person name="Miranda-Saavedra D."/>
            <person name="Angiuoli S.V."/>
            <person name="Creasy T."/>
            <person name="Amedeo P."/>
            <person name="Haas B."/>
            <person name="El-Sayed N.M."/>
            <person name="Wortman J.R."/>
            <person name="Feldblyum T."/>
            <person name="Tallon L."/>
            <person name="Schatz M."/>
            <person name="Shumway M."/>
            <person name="Koo H."/>
            <person name="Salzberg S.L."/>
            <person name="Schobel S."/>
            <person name="Pertea M."/>
            <person name="Pop M."/>
            <person name="White O."/>
            <person name="Barton G.J."/>
            <person name="Carlow C.K."/>
            <person name="Crawford M.J."/>
            <person name="Daub J."/>
            <person name="Dimmic M.W."/>
            <person name="Estes C.F."/>
            <person name="Foster J.M."/>
            <person name="Ganatra M."/>
            <person name="Gregory W.F."/>
            <person name="Johnson N.M."/>
            <person name="Jin J."/>
            <person name="Komuniecki R."/>
            <person name="Korf I."/>
            <person name="Kumar S."/>
            <person name="Laney S."/>
            <person name="Li B.W."/>
            <person name="Li W."/>
            <person name="Lindblom T.H."/>
            <person name="Lustigman S."/>
            <person name="Ma D."/>
            <person name="Maina C.V."/>
            <person name="Martin D.M."/>
            <person name="McCarter J.P."/>
            <person name="McReynolds L."/>
            <person name="Mitreva M."/>
            <person name="Nutman T.B."/>
            <person name="Parkinson J."/>
            <person name="Peregrin-Alvarez J.M."/>
            <person name="Poole C."/>
            <person name="Ren Q."/>
            <person name="Saunders L."/>
            <person name="Sluder A.E."/>
            <person name="Smith K."/>
            <person name="Stanke M."/>
            <person name="Unnasch T.R."/>
            <person name="Ware J."/>
            <person name="Wei A.D."/>
            <person name="Weil G."/>
            <person name="Williams D.J."/>
            <person name="Zhang Y."/>
            <person name="Williams S.A."/>
            <person name="Fraser-Liggett C."/>
            <person name="Slatko B."/>
            <person name="Blaxter M.L."/>
            <person name="Scott A.L."/>
        </authorList>
    </citation>
    <scope>NUCLEOTIDE SEQUENCE</scope>
    <source>
        <strain evidence="3 5">FR3</strain>
    </source>
</reference>
<feature type="domain" description="Nascent polypeptide-associated complex subunit alpha-like UBA" evidence="2">
    <location>
        <begin position="73"/>
        <end position="113"/>
    </location>
</feature>
<dbReference type="FunCoup" id="A0A0J9XXJ7">
    <property type="interactions" value="1379"/>
</dbReference>
<evidence type="ECO:0000259" key="2">
    <source>
        <dbReference type="Pfam" id="PF19026"/>
    </source>
</evidence>
<proteinExistence type="predicted"/>
<sequence>MREREKDEQNGVEGQTDRMPKDTSKSKDWAAADLEKVTDFNEDSDIGREVSNEKLDSLISGPSGPLRESGKVVNVKKEDVLLIMDELELPRIRAEKKLIEHNGDIIAATKDLLGF</sequence>
<evidence type="ECO:0000313" key="3">
    <source>
        <dbReference type="EMBL" id="CDP97194.2"/>
    </source>
</evidence>
<dbReference type="STRING" id="6279.A0A0J9XXJ7"/>
<feature type="region of interest" description="Disordered" evidence="1">
    <location>
        <begin position="1"/>
        <end position="31"/>
    </location>
</feature>
<dbReference type="InterPro" id="IPR052617">
    <property type="entry name" value="Huntingtin-int_K"/>
</dbReference>
<dbReference type="WormBase" id="Bm10224">
    <property type="protein sequence ID" value="BM02165"/>
    <property type="gene ID" value="WBGene00230485"/>
</dbReference>
<dbReference type="PANTHER" id="PTHR31184">
    <property type="entry name" value="HUNTINGTIN-INTERACTING PROTEIN K FAMILY MEMBER"/>
    <property type="match status" value="1"/>
</dbReference>
<dbReference type="Proteomes" id="UP000006672">
    <property type="component" value="Unassembled WGS sequence"/>
</dbReference>
<dbReference type="PANTHER" id="PTHR31184:SF2">
    <property type="entry name" value="HUNTINGTIN-INTERACTING PROTEIN K"/>
    <property type="match status" value="1"/>
</dbReference>
<dbReference type="CTD" id="6102072"/>
<evidence type="ECO:0000313" key="7">
    <source>
        <dbReference type="WormBase" id="Bm10224"/>
    </source>
</evidence>
<evidence type="ECO:0000313" key="6">
    <source>
        <dbReference type="WBParaSite" id="Bm10224.1"/>
    </source>
</evidence>
<dbReference type="CDD" id="cd14361">
    <property type="entry name" value="UBA_HYPK"/>
    <property type="match status" value="1"/>
</dbReference>
<dbReference type="WBParaSite" id="Bm10224.1">
    <property type="protein sequence ID" value="Bm10224.1"/>
    <property type="gene ID" value="WBGene00230485"/>
</dbReference>
<reference evidence="3" key="2">
    <citation type="submission" date="2012-12" db="EMBL/GenBank/DDBJ databases">
        <authorList>
            <person name="Gao Y.W."/>
            <person name="Fan S.T."/>
            <person name="Sun H.T."/>
            <person name="Wang Z."/>
            <person name="Gao X.L."/>
            <person name="Li Y.G."/>
            <person name="Wang T.C."/>
            <person name="Zhang K."/>
            <person name="Xu W.W."/>
            <person name="Yu Z.J."/>
            <person name="Xia X.Z."/>
        </authorList>
    </citation>
    <scope>NUCLEOTIDE SEQUENCE</scope>
    <source>
        <strain evidence="3">FR3</strain>
    </source>
</reference>
<reference evidence="6" key="4">
    <citation type="submission" date="2019-12" db="UniProtKB">
        <authorList>
            <consortium name="WormBaseParasite"/>
        </authorList>
    </citation>
    <scope>IDENTIFICATION</scope>
</reference>
<organism evidence="3">
    <name type="scientific">Brugia malayi</name>
    <name type="common">Filarial nematode worm</name>
    <dbReference type="NCBI Taxonomy" id="6279"/>
    <lineage>
        <taxon>Eukaryota</taxon>
        <taxon>Metazoa</taxon>
        <taxon>Ecdysozoa</taxon>
        <taxon>Nematoda</taxon>
        <taxon>Chromadorea</taxon>
        <taxon>Rhabditida</taxon>
        <taxon>Spirurina</taxon>
        <taxon>Spiruromorpha</taxon>
        <taxon>Filarioidea</taxon>
        <taxon>Onchocercidae</taxon>
        <taxon>Brugia</taxon>
    </lineage>
</organism>
<gene>
    <name evidence="3 6 7" type="ORF">Bm10224</name>
    <name evidence="4" type="ORF">BM_BM10224</name>
    <name evidence="3" type="ORF">BM_Bm10224</name>
</gene>
<name>A0A0J9XXJ7_BRUMA</name>
<dbReference type="AlphaFoldDB" id="A0A0J9XXJ7"/>
<dbReference type="GeneID" id="6102072"/>
<reference evidence="4" key="3">
    <citation type="submission" date="2019-04" db="EMBL/GenBank/DDBJ databases">
        <authorList>
            <person name="Howe K."/>
            <person name="Paulini M."/>
            <person name="Williams G."/>
        </authorList>
    </citation>
    <scope>NUCLEOTIDE SEQUENCE [LARGE SCALE GENOMIC DNA]</scope>
    <source>
        <strain evidence="4">FR3</strain>
    </source>
</reference>
<evidence type="ECO:0000313" key="4">
    <source>
        <dbReference type="EMBL" id="VIO97327.1"/>
    </source>
</evidence>
<accession>A0A0J9XXJ7</accession>
<dbReference type="KEGG" id="bmy:BM_BM10224"/>
<protein>
    <submittedName>
        <fullName evidence="3">Bm10224</fullName>
    </submittedName>
    <submittedName>
        <fullName evidence="4 6">RE55111p, putative</fullName>
    </submittedName>
</protein>
<dbReference type="EMBL" id="CAAKNF010000194">
    <property type="protein sequence ID" value="VIO97327.1"/>
    <property type="molecule type" value="Genomic_DNA"/>
</dbReference>
<dbReference type="RefSeq" id="XP_001898632.1">
    <property type="nucleotide sequence ID" value="XM_001898597.2"/>
</dbReference>
<dbReference type="InterPro" id="IPR044034">
    <property type="entry name" value="NAC-like_UBA"/>
</dbReference>
<dbReference type="GO" id="GO:0043066">
    <property type="term" value="P:negative regulation of apoptotic process"/>
    <property type="evidence" value="ECO:0007669"/>
    <property type="project" value="TreeGrafter"/>
</dbReference>
<dbReference type="Pfam" id="PF19026">
    <property type="entry name" value="UBA_HYPK"/>
    <property type="match status" value="1"/>
</dbReference>